<feature type="transmembrane region" description="Helical" evidence="1">
    <location>
        <begin position="336"/>
        <end position="353"/>
    </location>
</feature>
<dbReference type="PROSITE" id="PS51257">
    <property type="entry name" value="PROKAR_LIPOPROTEIN"/>
    <property type="match status" value="1"/>
</dbReference>
<feature type="transmembrane region" description="Helical" evidence="1">
    <location>
        <begin position="255"/>
        <end position="276"/>
    </location>
</feature>
<dbReference type="Proteomes" id="UP000000263">
    <property type="component" value="Chromosome"/>
</dbReference>
<dbReference type="HOGENOM" id="CLU_775856_0_0_0"/>
<dbReference type="AlphaFoldDB" id="A7NQD6"/>
<dbReference type="eggNOG" id="ENOG502Z8VE">
    <property type="taxonomic scope" value="Bacteria"/>
</dbReference>
<dbReference type="EMBL" id="CP000804">
    <property type="protein sequence ID" value="ABU59782.1"/>
    <property type="molecule type" value="Genomic_DNA"/>
</dbReference>
<evidence type="ECO:0000256" key="1">
    <source>
        <dbReference type="SAM" id="Phobius"/>
    </source>
</evidence>
<name>A7NQD6_ROSCS</name>
<dbReference type="STRING" id="383372.Rcas_3742"/>
<gene>
    <name evidence="2" type="ordered locus">Rcas_3742</name>
</gene>
<sequence>MKRRDPTSSIHRSTLSCIAVAAISCLVGAIVVYVKLMRHSFDPLIFAEIDGYFVYHLARSLPSLEANLDLPAYRAQRILLPFLAAPFGAFIPWAIISINLGALATGSYALACIALQYRLSPLIGVVFGLWIGSLFALQFNLTEILTYALVLCGIALYESHRPAPAAIMFGLAILAKETAILYPVALIISHIRTQPWRQQALFGLLSLGPGALWQLALIVLLGQSGLTAAFQAGAPADRMVPLIGLLTTPMRAPDFWIAQVLWVFVPSLGAVCWGLIALLRNSERTSPASWTLLFNGLFVLALPAPSCEYMVHSARIALAVVVALTWAIIRMQRPTLALAWCGFLLAPLTLFRPDAYF</sequence>
<keyword evidence="1" id="KW-1133">Transmembrane helix</keyword>
<feature type="transmembrane region" description="Helical" evidence="1">
    <location>
        <begin position="200"/>
        <end position="221"/>
    </location>
</feature>
<accession>A7NQD6</accession>
<evidence type="ECO:0000313" key="2">
    <source>
        <dbReference type="EMBL" id="ABU59782.1"/>
    </source>
</evidence>
<dbReference type="KEGG" id="rca:Rcas_3742"/>
<keyword evidence="3" id="KW-1185">Reference proteome</keyword>
<feature type="transmembrane region" description="Helical" evidence="1">
    <location>
        <begin position="163"/>
        <end position="188"/>
    </location>
</feature>
<feature type="transmembrane region" description="Helical" evidence="1">
    <location>
        <begin position="288"/>
        <end position="304"/>
    </location>
</feature>
<proteinExistence type="predicted"/>
<protein>
    <recommendedName>
        <fullName evidence="4">Integral membrane protein-like protein</fullName>
    </recommendedName>
</protein>
<evidence type="ECO:0000313" key="3">
    <source>
        <dbReference type="Proteomes" id="UP000000263"/>
    </source>
</evidence>
<feature type="transmembrane region" description="Helical" evidence="1">
    <location>
        <begin position="310"/>
        <end position="329"/>
    </location>
</feature>
<feature type="transmembrane region" description="Helical" evidence="1">
    <location>
        <begin position="108"/>
        <end position="132"/>
    </location>
</feature>
<keyword evidence="1" id="KW-0812">Transmembrane</keyword>
<keyword evidence="1" id="KW-0472">Membrane</keyword>
<organism evidence="2 3">
    <name type="scientific">Roseiflexus castenholzii (strain DSM 13941 / HLO8)</name>
    <dbReference type="NCBI Taxonomy" id="383372"/>
    <lineage>
        <taxon>Bacteria</taxon>
        <taxon>Bacillati</taxon>
        <taxon>Chloroflexota</taxon>
        <taxon>Chloroflexia</taxon>
        <taxon>Chloroflexales</taxon>
        <taxon>Roseiflexineae</taxon>
        <taxon>Roseiflexaceae</taxon>
        <taxon>Roseiflexus</taxon>
    </lineage>
</organism>
<reference evidence="2 3" key="1">
    <citation type="submission" date="2007-08" db="EMBL/GenBank/DDBJ databases">
        <title>Complete sequence of Roseiflexus castenholzii DSM 13941.</title>
        <authorList>
            <consortium name="US DOE Joint Genome Institute"/>
            <person name="Copeland A."/>
            <person name="Lucas S."/>
            <person name="Lapidus A."/>
            <person name="Barry K."/>
            <person name="Glavina del Rio T."/>
            <person name="Dalin E."/>
            <person name="Tice H."/>
            <person name="Pitluck S."/>
            <person name="Thompson L.S."/>
            <person name="Brettin T."/>
            <person name="Bruce D."/>
            <person name="Detter J.C."/>
            <person name="Han C."/>
            <person name="Tapia R."/>
            <person name="Schmutz J."/>
            <person name="Larimer F."/>
            <person name="Land M."/>
            <person name="Hauser L."/>
            <person name="Kyrpides N."/>
            <person name="Mikhailova N."/>
            <person name="Bryant D.A."/>
            <person name="Hanada S."/>
            <person name="Tsukatani Y."/>
            <person name="Richardson P."/>
        </authorList>
    </citation>
    <scope>NUCLEOTIDE SEQUENCE [LARGE SCALE GENOMIC DNA]</scope>
    <source>
        <strain evidence="3">DSM 13941 / HLO8</strain>
    </source>
</reference>
<feature type="transmembrane region" description="Helical" evidence="1">
    <location>
        <begin position="12"/>
        <end position="34"/>
    </location>
</feature>
<evidence type="ECO:0008006" key="4">
    <source>
        <dbReference type="Google" id="ProtNLM"/>
    </source>
</evidence>